<reference evidence="2 3" key="1">
    <citation type="submission" date="2021-04" db="EMBL/GenBank/DDBJ databases">
        <authorList>
            <person name="De Guttry C."/>
            <person name="Zahm M."/>
            <person name="Klopp C."/>
            <person name="Cabau C."/>
            <person name="Louis A."/>
            <person name="Berthelot C."/>
            <person name="Parey E."/>
            <person name="Roest Crollius H."/>
            <person name="Montfort J."/>
            <person name="Robinson-Rechavi M."/>
            <person name="Bucao C."/>
            <person name="Bouchez O."/>
            <person name="Gislard M."/>
            <person name="Lluch J."/>
            <person name="Milhes M."/>
            <person name="Lampietro C."/>
            <person name="Lopez Roques C."/>
            <person name="Donnadieu C."/>
            <person name="Braasch I."/>
            <person name="Desvignes T."/>
            <person name="Postlethwait J."/>
            <person name="Bobe J."/>
            <person name="Wedekind C."/>
            <person name="Guiguen Y."/>
        </authorList>
    </citation>
    <scope>NUCLEOTIDE SEQUENCE [LARGE SCALE GENOMIC DNA]</scope>
    <source>
        <strain evidence="2">Cs_M1</strain>
        <tissue evidence="2">Blood</tissue>
    </source>
</reference>
<accession>A0AAN8LV34</accession>
<dbReference type="AlphaFoldDB" id="A0AAN8LV34"/>
<dbReference type="EMBL" id="JAGTTL010000011">
    <property type="protein sequence ID" value="KAK6316052.1"/>
    <property type="molecule type" value="Genomic_DNA"/>
</dbReference>
<organism evidence="2 3">
    <name type="scientific">Coregonus suidteri</name>
    <dbReference type="NCBI Taxonomy" id="861788"/>
    <lineage>
        <taxon>Eukaryota</taxon>
        <taxon>Metazoa</taxon>
        <taxon>Chordata</taxon>
        <taxon>Craniata</taxon>
        <taxon>Vertebrata</taxon>
        <taxon>Euteleostomi</taxon>
        <taxon>Actinopterygii</taxon>
        <taxon>Neopterygii</taxon>
        <taxon>Teleostei</taxon>
        <taxon>Protacanthopterygii</taxon>
        <taxon>Salmoniformes</taxon>
        <taxon>Salmonidae</taxon>
        <taxon>Coregoninae</taxon>
        <taxon>Coregonus</taxon>
    </lineage>
</organism>
<proteinExistence type="predicted"/>
<evidence type="ECO:0000259" key="1">
    <source>
        <dbReference type="Pfam" id="PF23039"/>
    </source>
</evidence>
<sequence>MAYIKWRVYSSGLNVLLNHRVKSKDGVAFLGARASNPVLWTVSQDVRSEGHRVITLHCHRKENTFGQRSVAPSSC</sequence>
<comment type="caution">
    <text evidence="2">The sequence shown here is derived from an EMBL/GenBank/DDBJ whole genome shotgun (WGS) entry which is preliminary data.</text>
</comment>
<gene>
    <name evidence="2" type="ORF">J4Q44_G00135760</name>
</gene>
<dbReference type="Pfam" id="PF23039">
    <property type="entry name" value="TMEM132_3rd"/>
    <property type="match status" value="1"/>
</dbReference>
<keyword evidence="3" id="KW-1185">Reference proteome</keyword>
<dbReference type="Proteomes" id="UP001356427">
    <property type="component" value="Unassembled WGS sequence"/>
</dbReference>
<evidence type="ECO:0000313" key="3">
    <source>
        <dbReference type="Proteomes" id="UP001356427"/>
    </source>
</evidence>
<feature type="domain" description="Transmembrane protein TMEM132 cohesin-like" evidence="1">
    <location>
        <begin position="20"/>
        <end position="71"/>
    </location>
</feature>
<evidence type="ECO:0000313" key="2">
    <source>
        <dbReference type="EMBL" id="KAK6316052.1"/>
    </source>
</evidence>
<dbReference type="InterPro" id="IPR055421">
    <property type="entry name" value="TMEM132_3rd"/>
</dbReference>
<name>A0AAN8LV34_9TELE</name>
<protein>
    <recommendedName>
        <fullName evidence="1">Transmembrane protein TMEM132 cohesin-like domain-containing protein</fullName>
    </recommendedName>
</protein>